<comment type="caution">
    <text evidence="1">The sequence shown here is derived from an EMBL/GenBank/DDBJ whole genome shotgun (WGS) entry which is preliminary data.</text>
</comment>
<evidence type="ECO:0000313" key="1">
    <source>
        <dbReference type="EMBL" id="GLS45563.1"/>
    </source>
</evidence>
<sequence length="91" mass="9694">MLMAISQETVERFAEASAQRVLVQTMAVLVFGQSGLSAERVRALGRSLSDQMTDVVIPGAEMADVEAIREANARAVVAVFEGVAEAMPADR</sequence>
<reference evidence="2" key="1">
    <citation type="journal article" date="2019" name="Int. J. Syst. Evol. Microbiol.">
        <title>The Global Catalogue of Microorganisms (GCM) 10K type strain sequencing project: providing services to taxonomists for standard genome sequencing and annotation.</title>
        <authorList>
            <consortium name="The Broad Institute Genomics Platform"/>
            <consortium name="The Broad Institute Genome Sequencing Center for Infectious Disease"/>
            <person name="Wu L."/>
            <person name="Ma J."/>
        </authorList>
    </citation>
    <scope>NUCLEOTIDE SEQUENCE [LARGE SCALE GENOMIC DNA]</scope>
    <source>
        <strain evidence="2">NBRC 107710</strain>
    </source>
</reference>
<accession>A0ABQ6DB74</accession>
<protein>
    <submittedName>
        <fullName evidence="1">Uncharacterized protein</fullName>
    </submittedName>
</protein>
<gene>
    <name evidence="1" type="ORF">GCM10007884_35540</name>
</gene>
<dbReference type="RefSeq" id="WP_284211820.1">
    <property type="nucleotide sequence ID" value="NZ_BSPG01000024.1"/>
</dbReference>
<dbReference type="Proteomes" id="UP001156881">
    <property type="component" value="Unassembled WGS sequence"/>
</dbReference>
<proteinExistence type="predicted"/>
<evidence type="ECO:0000313" key="2">
    <source>
        <dbReference type="Proteomes" id="UP001156881"/>
    </source>
</evidence>
<name>A0ABQ6DB74_9HYPH</name>
<dbReference type="EMBL" id="BSPG01000024">
    <property type="protein sequence ID" value="GLS45563.1"/>
    <property type="molecule type" value="Genomic_DNA"/>
</dbReference>
<keyword evidence="2" id="KW-1185">Reference proteome</keyword>
<organism evidence="1 2">
    <name type="scientific">Methylobacterium brachythecii</name>
    <dbReference type="NCBI Taxonomy" id="1176177"/>
    <lineage>
        <taxon>Bacteria</taxon>
        <taxon>Pseudomonadati</taxon>
        <taxon>Pseudomonadota</taxon>
        <taxon>Alphaproteobacteria</taxon>
        <taxon>Hyphomicrobiales</taxon>
        <taxon>Methylobacteriaceae</taxon>
        <taxon>Methylobacterium</taxon>
    </lineage>
</organism>